<reference evidence="3 4" key="1">
    <citation type="submission" date="2021-03" db="EMBL/GenBank/DDBJ databases">
        <title>Paenibacillus artemisicola MWE-103 whole genome sequence.</title>
        <authorList>
            <person name="Ham Y.J."/>
        </authorList>
    </citation>
    <scope>NUCLEOTIDE SEQUENCE [LARGE SCALE GENOMIC DNA]</scope>
    <source>
        <strain evidence="3 4">MWE-103</strain>
    </source>
</reference>
<name>A0ABS3WFA4_9BACL</name>
<dbReference type="EMBL" id="JAGGDJ010000026">
    <property type="protein sequence ID" value="MBO7746993.1"/>
    <property type="molecule type" value="Genomic_DNA"/>
</dbReference>
<dbReference type="Proteomes" id="UP000670947">
    <property type="component" value="Unassembled WGS sequence"/>
</dbReference>
<dbReference type="PROSITE" id="PS00383">
    <property type="entry name" value="TYR_PHOSPHATASE_1"/>
    <property type="match status" value="1"/>
</dbReference>
<sequence length="244" mass="26827">MNTLANQQRVLRLEGAYNVRDLGGYETKDGSMTRWGLLYRADNLHALSEGSRQELVKRGITTVIDLRYSSELALQRDVFSDSRDAAYHNVSLVLASQGDYVRGLGEQYIDLLEGAKEPIRRVFELLAGSTENGAALFHCKVGKDRTGIIAALLLELAGVPHATIAEDYALTAGCLAPLMDELRQDRPPAVSPEAYEVHLGSPPENMIVLLNHLMSAYGDAEGYLRSSGIEPEQIQALKQRMLAD</sequence>
<comment type="caution">
    <text evidence="3">The sequence shown here is derived from an EMBL/GenBank/DDBJ whole genome shotgun (WGS) entry which is preliminary data.</text>
</comment>
<evidence type="ECO:0000259" key="2">
    <source>
        <dbReference type="PROSITE" id="PS50056"/>
    </source>
</evidence>
<dbReference type="Gene3D" id="3.90.190.10">
    <property type="entry name" value="Protein tyrosine phosphatase superfamily"/>
    <property type="match status" value="1"/>
</dbReference>
<evidence type="ECO:0000313" key="4">
    <source>
        <dbReference type="Proteomes" id="UP000670947"/>
    </source>
</evidence>
<dbReference type="PANTHER" id="PTHR31126">
    <property type="entry name" value="TYROSINE-PROTEIN PHOSPHATASE"/>
    <property type="match status" value="1"/>
</dbReference>
<dbReference type="PROSITE" id="PS50056">
    <property type="entry name" value="TYR_PHOSPHATASE_2"/>
    <property type="match status" value="1"/>
</dbReference>
<dbReference type="SUPFAM" id="SSF52799">
    <property type="entry name" value="(Phosphotyrosine protein) phosphatases II"/>
    <property type="match status" value="1"/>
</dbReference>
<evidence type="ECO:0000256" key="1">
    <source>
        <dbReference type="ARBA" id="ARBA00009580"/>
    </source>
</evidence>
<dbReference type="InterPro" id="IPR016130">
    <property type="entry name" value="Tyr_Pase_AS"/>
</dbReference>
<organism evidence="3 4">
    <name type="scientific">Paenibacillus artemisiicola</name>
    <dbReference type="NCBI Taxonomy" id="1172618"/>
    <lineage>
        <taxon>Bacteria</taxon>
        <taxon>Bacillati</taxon>
        <taxon>Bacillota</taxon>
        <taxon>Bacilli</taxon>
        <taxon>Bacillales</taxon>
        <taxon>Paenibacillaceae</taxon>
        <taxon>Paenibacillus</taxon>
    </lineage>
</organism>
<feature type="domain" description="Tyrosine specific protein phosphatases" evidence="2">
    <location>
        <begin position="106"/>
        <end position="197"/>
    </location>
</feature>
<dbReference type="RefSeq" id="WP_208849731.1">
    <property type="nucleotide sequence ID" value="NZ_JAGGDJ010000026.1"/>
</dbReference>
<dbReference type="Pfam" id="PF13350">
    <property type="entry name" value="Y_phosphatase3"/>
    <property type="match status" value="1"/>
</dbReference>
<accession>A0ABS3WFA4</accession>
<gene>
    <name evidence="3" type="ORF">I8J29_22575</name>
</gene>
<dbReference type="InterPro" id="IPR000387">
    <property type="entry name" value="Tyr_Pase_dom"/>
</dbReference>
<comment type="similarity">
    <text evidence="1">Belongs to the protein-tyrosine phosphatase family.</text>
</comment>
<keyword evidence="4" id="KW-1185">Reference proteome</keyword>
<dbReference type="InterPro" id="IPR029021">
    <property type="entry name" value="Prot-tyrosine_phosphatase-like"/>
</dbReference>
<proteinExistence type="inferred from homology"/>
<protein>
    <submittedName>
        <fullName evidence="3">Tyrosine-protein phosphatase</fullName>
    </submittedName>
</protein>
<dbReference type="InterPro" id="IPR026893">
    <property type="entry name" value="Tyr/Ser_Pase_IphP-type"/>
</dbReference>
<evidence type="ECO:0000313" key="3">
    <source>
        <dbReference type="EMBL" id="MBO7746993.1"/>
    </source>
</evidence>
<dbReference type="PANTHER" id="PTHR31126:SF1">
    <property type="entry name" value="TYROSINE SPECIFIC PROTEIN PHOSPHATASES DOMAIN-CONTAINING PROTEIN"/>
    <property type="match status" value="1"/>
</dbReference>